<evidence type="ECO:0000313" key="3">
    <source>
        <dbReference type="EMBL" id="RPA59457.1"/>
    </source>
</evidence>
<evidence type="ECO:0000259" key="2">
    <source>
        <dbReference type="SMART" id="SM00854"/>
    </source>
</evidence>
<dbReference type="SMART" id="SM00854">
    <property type="entry name" value="PGA_cap"/>
    <property type="match status" value="1"/>
</dbReference>
<dbReference type="AlphaFoldDB" id="A0A3N4GDK9"/>
<dbReference type="Proteomes" id="UP000267536">
    <property type="component" value="Unassembled WGS sequence"/>
</dbReference>
<dbReference type="Pfam" id="PF09587">
    <property type="entry name" value="PGA_cap"/>
    <property type="match status" value="1"/>
</dbReference>
<reference evidence="3 4" key="1">
    <citation type="submission" date="2018-11" db="EMBL/GenBank/DDBJ databases">
        <title>Draft genome sequence of Gordonia sp. RS15-1S isolated from rice stems.</title>
        <authorList>
            <person name="Muangham S."/>
        </authorList>
    </citation>
    <scope>NUCLEOTIDE SEQUENCE [LARGE SCALE GENOMIC DNA]</scope>
    <source>
        <strain evidence="3 4">RS15-1S</strain>
    </source>
</reference>
<dbReference type="PANTHER" id="PTHR33393:SF13">
    <property type="entry name" value="PGA BIOSYNTHESIS PROTEIN CAPA"/>
    <property type="match status" value="1"/>
</dbReference>
<gene>
    <name evidence="3" type="ORF">EF294_13280</name>
</gene>
<dbReference type="CDD" id="cd07381">
    <property type="entry name" value="MPP_CapA"/>
    <property type="match status" value="1"/>
</dbReference>
<protein>
    <submittedName>
        <fullName evidence="3">CapA family protein</fullName>
    </submittedName>
</protein>
<dbReference type="RefSeq" id="WP_123930650.1">
    <property type="nucleotide sequence ID" value="NZ_JBPSDP010000008.1"/>
</dbReference>
<dbReference type="OrthoDB" id="9810718at2"/>
<dbReference type="PANTHER" id="PTHR33393">
    <property type="entry name" value="POLYGLUTAMINE SYNTHESIS ACCESSORY PROTEIN RV0574C-RELATED"/>
    <property type="match status" value="1"/>
</dbReference>
<dbReference type="SUPFAM" id="SSF56300">
    <property type="entry name" value="Metallo-dependent phosphatases"/>
    <property type="match status" value="1"/>
</dbReference>
<organism evidence="3 4">
    <name type="scientific">Gordonia oryzae</name>
    <dbReference type="NCBI Taxonomy" id="2487349"/>
    <lineage>
        <taxon>Bacteria</taxon>
        <taxon>Bacillati</taxon>
        <taxon>Actinomycetota</taxon>
        <taxon>Actinomycetes</taxon>
        <taxon>Mycobacteriales</taxon>
        <taxon>Gordoniaceae</taxon>
        <taxon>Gordonia</taxon>
    </lineage>
</organism>
<comment type="caution">
    <text evidence="3">The sequence shown here is derived from an EMBL/GenBank/DDBJ whole genome shotgun (WGS) entry which is preliminary data.</text>
</comment>
<comment type="similarity">
    <text evidence="1">Belongs to the CapA family.</text>
</comment>
<accession>A0A3N4GDK9</accession>
<dbReference type="Gene3D" id="3.60.21.10">
    <property type="match status" value="1"/>
</dbReference>
<keyword evidence="4" id="KW-1185">Reference proteome</keyword>
<dbReference type="EMBL" id="RKMH01000009">
    <property type="protein sequence ID" value="RPA59457.1"/>
    <property type="molecule type" value="Genomic_DNA"/>
</dbReference>
<sequence>MFASVRRRSGVWLVVLIGVVVGVVAASSASSSTTAAPLARVAPGPVTAPPTPPAQQLVLSFTGDNILGTDDRFSTATSLPTVWADDGRRPDYFFQNVKALFAADDLTVANLEVALTRRGTQRYKGEGEVYHFHGDPALAATLPAGGIDVVTVANNHTFDYGQIGFDDTLAALRGVGVEYFGTGDASEGSEYDLDNLTTINGVTFGFVGYQAWTDSTQMRRKLVSDITSLRARGADVVIPFMHWGIESEHEPYGVQTELAHLAIDAGADLVVGTHPHVIQSLEIYRGKLIAYSFGNFAFGGNSNPTDKRTFILQTRFDMAGSAVRGVDFRVIPTRVSRTESYNDYVPTPYPPATAAQVLTFINGLSPTLNGRAANAFVPVVGSHVPTTPTRPSGVGGPG</sequence>
<proteinExistence type="inferred from homology"/>
<feature type="domain" description="Capsule synthesis protein CapA" evidence="2">
    <location>
        <begin position="58"/>
        <end position="300"/>
    </location>
</feature>
<dbReference type="InterPro" id="IPR052169">
    <property type="entry name" value="CW_Biosynth-Accessory"/>
</dbReference>
<dbReference type="InterPro" id="IPR029052">
    <property type="entry name" value="Metallo-depent_PP-like"/>
</dbReference>
<evidence type="ECO:0000313" key="4">
    <source>
        <dbReference type="Proteomes" id="UP000267536"/>
    </source>
</evidence>
<name>A0A3N4GDK9_9ACTN</name>
<evidence type="ECO:0000256" key="1">
    <source>
        <dbReference type="ARBA" id="ARBA00005662"/>
    </source>
</evidence>
<dbReference type="InterPro" id="IPR019079">
    <property type="entry name" value="Capsule_synth_CapA"/>
</dbReference>